<feature type="compositionally biased region" description="Basic residues" evidence="4">
    <location>
        <begin position="175"/>
        <end position="185"/>
    </location>
</feature>
<evidence type="ECO:0000256" key="3">
    <source>
        <dbReference type="ARBA" id="ARBA00045493"/>
    </source>
</evidence>
<dbReference type="SMR" id="A0A1W0WD51"/>
<dbReference type="InterPro" id="IPR000463">
    <property type="entry name" value="Fatty_acid-bd"/>
</dbReference>
<dbReference type="PRINTS" id="PR00178">
    <property type="entry name" value="FATTYACIDBP"/>
</dbReference>
<feature type="region of interest" description="Disordered" evidence="4">
    <location>
        <begin position="154"/>
        <end position="220"/>
    </location>
</feature>
<dbReference type="CDD" id="cd00742">
    <property type="entry name" value="FABP"/>
    <property type="match status" value="1"/>
</dbReference>
<feature type="region of interest" description="Disordered" evidence="4">
    <location>
        <begin position="48"/>
        <end position="71"/>
    </location>
</feature>
<feature type="region of interest" description="Disordered" evidence="4">
    <location>
        <begin position="1"/>
        <end position="31"/>
    </location>
</feature>
<dbReference type="PANTHER" id="PTHR35252:SF1">
    <property type="entry name" value="RETINITIS PIGMENTOSA 9 PROTEIN"/>
    <property type="match status" value="1"/>
</dbReference>
<feature type="compositionally biased region" description="Low complexity" evidence="4">
    <location>
        <begin position="10"/>
        <end position="23"/>
    </location>
</feature>
<dbReference type="GO" id="GO:0008289">
    <property type="term" value="F:lipid binding"/>
    <property type="evidence" value="ECO:0007669"/>
    <property type="project" value="InterPro"/>
</dbReference>
<dbReference type="Pfam" id="PF14651">
    <property type="entry name" value="Lipocalin_7"/>
    <property type="match status" value="1"/>
</dbReference>
<accession>A0A1W0WD51</accession>
<name>A0A1W0WD51_HYPEX</name>
<feature type="compositionally biased region" description="Low complexity" evidence="4">
    <location>
        <begin position="154"/>
        <end position="165"/>
    </location>
</feature>
<evidence type="ECO:0000313" key="6">
    <source>
        <dbReference type="Proteomes" id="UP000192578"/>
    </source>
</evidence>
<dbReference type="Proteomes" id="UP000192578">
    <property type="component" value="Unassembled WGS sequence"/>
</dbReference>
<dbReference type="AlphaFoldDB" id="A0A1W0WD51"/>
<dbReference type="PANTHER" id="PTHR35252">
    <property type="entry name" value="RETINITIS PIGMENTOSA 9 PROTEIN"/>
    <property type="match status" value="1"/>
</dbReference>
<proteinExistence type="inferred from homology"/>
<evidence type="ECO:0000313" key="5">
    <source>
        <dbReference type="EMBL" id="OQV13130.1"/>
    </source>
</evidence>
<organism evidence="5 6">
    <name type="scientific">Hypsibius exemplaris</name>
    <name type="common">Freshwater tardigrade</name>
    <dbReference type="NCBI Taxonomy" id="2072580"/>
    <lineage>
        <taxon>Eukaryota</taxon>
        <taxon>Metazoa</taxon>
        <taxon>Ecdysozoa</taxon>
        <taxon>Tardigrada</taxon>
        <taxon>Eutardigrada</taxon>
        <taxon>Parachela</taxon>
        <taxon>Hypsibioidea</taxon>
        <taxon>Hypsibiidae</taxon>
        <taxon>Hypsibius</taxon>
    </lineage>
</organism>
<sequence>MSRRNESKSSRSQGASSSSASSRPTELQIDAGIMDKLKHIDTFYEAPPPGFIKEDEERPEDSIPNLPQNRDARDFLATAPSKGLWMPLGKEVKVMQCWKCKTYGHRSGDKECPLFYTGNRDIEKFRFMHEDPMHAFVQQRKHENKKERIKQLQSLLMSSSSESESGAPKDTSKAERKKRKSKKKRGSDEEADSSNRSDKKKHKKEKKKKHHRNLYPNTSHAMAPQVAGKYEFVSGENFESYLKATGLSDEHVEIGKQLKPTIEISQNGEEWTLDIQTEVMTKKVTFKLGTEFSETTPSGKTVKSIIRKEGDKLVQTQTFENGFKPTIDLEFSDSGLTMTYTWPAGKTVRNYKRV</sequence>
<gene>
    <name evidence="5" type="ORF">BV898_12670</name>
</gene>
<dbReference type="EMBL" id="MTYJ01000130">
    <property type="protein sequence ID" value="OQV13130.1"/>
    <property type="molecule type" value="Genomic_DNA"/>
</dbReference>
<comment type="function">
    <text evidence="3">Secreted heat soluble protein acting as a molecular shield in water-deficient condition. Tardigrade-specific intrinsically disordered proteins (TDPs) are essential for desiccation tolerance by forming non-crystalline amorphous solids upon desiccation, and this vitrified state mirrors their protective capabilities.</text>
</comment>
<evidence type="ECO:0000256" key="4">
    <source>
        <dbReference type="SAM" id="MobiDB-lite"/>
    </source>
</evidence>
<feature type="compositionally biased region" description="Basic residues" evidence="4">
    <location>
        <begin position="198"/>
        <end position="213"/>
    </location>
</feature>
<protein>
    <submittedName>
        <fullName evidence="5">Retinitis pigmentosa 9 protein-like protein</fullName>
    </submittedName>
</protein>
<keyword evidence="2" id="KW-0346">Stress response</keyword>
<dbReference type="InterPro" id="IPR012674">
    <property type="entry name" value="Calycin"/>
</dbReference>
<comment type="similarity">
    <text evidence="1">Belongs to the Secretory-abundant heat soluble protein (SAHS) family.</text>
</comment>
<dbReference type="InterPro" id="IPR034585">
    <property type="entry name" value="PAP-1"/>
</dbReference>
<dbReference type="GO" id="GO:0008380">
    <property type="term" value="P:RNA splicing"/>
    <property type="evidence" value="ECO:0007669"/>
    <property type="project" value="InterPro"/>
</dbReference>
<dbReference type="SUPFAM" id="SSF50814">
    <property type="entry name" value="Lipocalins"/>
    <property type="match status" value="1"/>
</dbReference>
<keyword evidence="6" id="KW-1185">Reference proteome</keyword>
<dbReference type="OrthoDB" id="20809at2759"/>
<comment type="caution">
    <text evidence="5">The sequence shown here is derived from an EMBL/GenBank/DDBJ whole genome shotgun (WGS) entry which is preliminary data.</text>
</comment>
<reference evidence="6" key="1">
    <citation type="submission" date="2017-01" db="EMBL/GenBank/DDBJ databases">
        <title>Comparative genomics of anhydrobiosis in the tardigrade Hypsibius dujardini.</title>
        <authorList>
            <person name="Yoshida Y."/>
            <person name="Koutsovoulos G."/>
            <person name="Laetsch D."/>
            <person name="Stevens L."/>
            <person name="Kumar S."/>
            <person name="Horikawa D."/>
            <person name="Ishino K."/>
            <person name="Komine S."/>
            <person name="Tomita M."/>
            <person name="Blaxter M."/>
            <person name="Arakawa K."/>
        </authorList>
    </citation>
    <scope>NUCLEOTIDE SEQUENCE [LARGE SCALE GENOMIC DNA]</scope>
    <source>
        <strain evidence="6">Z151</strain>
    </source>
</reference>
<dbReference type="Gene3D" id="2.40.128.20">
    <property type="match status" value="1"/>
</dbReference>
<evidence type="ECO:0000256" key="2">
    <source>
        <dbReference type="ARBA" id="ARBA00023016"/>
    </source>
</evidence>
<evidence type="ECO:0000256" key="1">
    <source>
        <dbReference type="ARBA" id="ARBA00006119"/>
    </source>
</evidence>